<dbReference type="AlphaFoldDB" id="A0A7X0MC77"/>
<proteinExistence type="predicted"/>
<dbReference type="Proteomes" id="UP000565576">
    <property type="component" value="Unassembled WGS sequence"/>
</dbReference>
<name>A0A7X0MC77_9HYPH</name>
<accession>A0A7X0MC77</accession>
<reference evidence="2 3" key="1">
    <citation type="submission" date="2020-08" db="EMBL/GenBank/DDBJ databases">
        <title>Genomic Encyclopedia of Type Strains, Phase IV (KMG-V): Genome sequencing to study the core and pangenomes of soil and plant-associated prokaryotes.</title>
        <authorList>
            <person name="Whitman W."/>
        </authorList>
    </citation>
    <scope>NUCLEOTIDE SEQUENCE [LARGE SCALE GENOMIC DNA]</scope>
    <source>
        <strain evidence="2 3">SEMIA 4060</strain>
    </source>
</reference>
<keyword evidence="1" id="KW-1133">Transmembrane helix</keyword>
<feature type="transmembrane region" description="Helical" evidence="1">
    <location>
        <begin position="6"/>
        <end position="29"/>
    </location>
</feature>
<dbReference type="EMBL" id="JACHBG010000005">
    <property type="protein sequence ID" value="MBB6485527.1"/>
    <property type="molecule type" value="Genomic_DNA"/>
</dbReference>
<comment type="caution">
    <text evidence="2">The sequence shown here is derived from an EMBL/GenBank/DDBJ whole genome shotgun (WGS) entry which is preliminary data.</text>
</comment>
<sequence>MEVLISLVLSIIVYCVISLLIFGNIYTFIALSLTFADRLGIPFEGIVLTATVAFATLITSRTFMPWLGAVFRPPVFLAVGMLLGVFSVGTYADWKRREAIFEFQPDLELQHSFFDSIREVPREFQFYVHSAALRHCVPYIWSYSRMALVELKPDVAVNVLPADWIEKCGIKRTH</sequence>
<organism evidence="2 3">
    <name type="scientific">Rhizobium lusitanum</name>
    <dbReference type="NCBI Taxonomy" id="293958"/>
    <lineage>
        <taxon>Bacteria</taxon>
        <taxon>Pseudomonadati</taxon>
        <taxon>Pseudomonadota</taxon>
        <taxon>Alphaproteobacteria</taxon>
        <taxon>Hyphomicrobiales</taxon>
        <taxon>Rhizobiaceae</taxon>
        <taxon>Rhizobium/Agrobacterium group</taxon>
        <taxon>Rhizobium</taxon>
    </lineage>
</organism>
<gene>
    <name evidence="2" type="ORF">GGD46_002815</name>
</gene>
<evidence type="ECO:0000313" key="3">
    <source>
        <dbReference type="Proteomes" id="UP000565576"/>
    </source>
</evidence>
<dbReference type="RefSeq" id="WP_184704676.1">
    <property type="nucleotide sequence ID" value="NZ_JACHBG010000005.1"/>
</dbReference>
<feature type="transmembrane region" description="Helical" evidence="1">
    <location>
        <begin position="75"/>
        <end position="94"/>
    </location>
</feature>
<evidence type="ECO:0000313" key="2">
    <source>
        <dbReference type="EMBL" id="MBB6485527.1"/>
    </source>
</evidence>
<protein>
    <submittedName>
        <fullName evidence="2">Uncharacterized protein</fullName>
    </submittedName>
</protein>
<evidence type="ECO:0000256" key="1">
    <source>
        <dbReference type="SAM" id="Phobius"/>
    </source>
</evidence>
<feature type="transmembrane region" description="Helical" evidence="1">
    <location>
        <begin position="41"/>
        <end position="63"/>
    </location>
</feature>
<keyword evidence="1" id="KW-0812">Transmembrane</keyword>
<keyword evidence="1" id="KW-0472">Membrane</keyword>